<evidence type="ECO:0000256" key="14">
    <source>
        <dbReference type="ARBA" id="ARBA00023128"/>
    </source>
</evidence>
<reference evidence="18 19" key="1">
    <citation type="submission" date="2007-06" db="EMBL/GenBank/DDBJ databases">
        <title>The Genome Sequence of Coccidioides posadasii RMSCC_3488.</title>
        <authorList>
            <consortium name="Coccidioides Genome Resources Consortium"/>
            <consortium name="The Broad Institute Genome Sequencing Platform"/>
            <person name="Henn M.R."/>
            <person name="Sykes S."/>
            <person name="Young S."/>
            <person name="Jaffe D."/>
            <person name="Berlin A."/>
            <person name="Alvarez P."/>
            <person name="Butler J."/>
            <person name="Gnerre S."/>
            <person name="Grabherr M."/>
            <person name="Mauceli E."/>
            <person name="Brockman W."/>
            <person name="Kodira C."/>
            <person name="Alvarado L."/>
            <person name="Zeng Q."/>
            <person name="Crawford M."/>
            <person name="Antoine C."/>
            <person name="Devon K."/>
            <person name="Galgiani J."/>
            <person name="Orsborn K."/>
            <person name="Lewis M.L."/>
            <person name="Nusbaum C."/>
            <person name="Galagan J."/>
            <person name="Birren B."/>
        </authorList>
    </citation>
    <scope>NUCLEOTIDE SEQUENCE [LARGE SCALE GENOMIC DNA]</scope>
    <source>
        <strain evidence="18 19">RMSCC 3488</strain>
    </source>
</reference>
<dbReference type="InterPro" id="IPR010722">
    <property type="entry name" value="BATS_dom"/>
</dbReference>
<dbReference type="Gene3D" id="3.20.20.70">
    <property type="entry name" value="Aldolase class I"/>
    <property type="match status" value="1"/>
</dbReference>
<dbReference type="PROSITE" id="PS51918">
    <property type="entry name" value="RADICAL_SAM"/>
    <property type="match status" value="1"/>
</dbReference>
<dbReference type="CDD" id="cd01335">
    <property type="entry name" value="Radical_SAM"/>
    <property type="match status" value="1"/>
</dbReference>
<dbReference type="SFLD" id="SFLDF00272">
    <property type="entry name" value="biotin_synthase"/>
    <property type="match status" value="1"/>
</dbReference>
<evidence type="ECO:0000256" key="4">
    <source>
        <dbReference type="ARBA" id="ARBA00012236"/>
    </source>
</evidence>
<keyword evidence="6" id="KW-0808">Transferase</keyword>
<dbReference type="UniPathway" id="UPA00078">
    <property type="reaction ID" value="UER00162"/>
</dbReference>
<accession>A0A0J6F4W8</accession>
<evidence type="ECO:0000256" key="9">
    <source>
        <dbReference type="ARBA" id="ARBA00022723"/>
    </source>
</evidence>
<feature type="region of interest" description="Disordered" evidence="16">
    <location>
        <begin position="380"/>
        <end position="403"/>
    </location>
</feature>
<protein>
    <recommendedName>
        <fullName evidence="4">biotin synthase</fullName>
        <ecNumber evidence="4">2.8.1.6</ecNumber>
    </recommendedName>
</protein>
<evidence type="ECO:0000256" key="15">
    <source>
        <dbReference type="ARBA" id="ARBA00034078"/>
    </source>
</evidence>
<sequence length="403" mass="43957">MAALSLPRATVSRTLFRRSYGTVQNTIISPVASASSSSAGANSALQEAVSATAPRMNWTREEIQKIYDAPLTELTYASATVHRRFHDPAAIQMCTLMNIKTGGCSEDCSYCAQSSRYKTGLKATKLSSVDSVLEAARVAKENGSTRFCMGAAWRDMRGRKTNLRNIKEMVSGVRAMGMEVCVTLGMIDGEQAKELKDAGLTAYNHNLDTSREFYPSIITTRSYDERLQTLEHVRDAGINVCSGGILGLGEQDSDRVGLIHTVATLPSHPESFPVNALVPIKGTPLGERKMISFDKVLRTVATARIVLPMSIVRLAAGRISMTEEQQVTCFQAGANAIFTGEKMLTTDCSGWDEDKKIFDKWGYYPMAPFERGQYKGKMTAHTSSAPVAPEKQVQGQIQAEANV</sequence>
<dbReference type="Pfam" id="PF06968">
    <property type="entry name" value="BATS"/>
    <property type="match status" value="1"/>
</dbReference>
<keyword evidence="9" id="KW-0479">Metal-binding</keyword>
<dbReference type="AlphaFoldDB" id="A0A0J6F4W8"/>
<keyword evidence="10" id="KW-0093">Biotin biosynthesis</keyword>
<evidence type="ECO:0000313" key="19">
    <source>
        <dbReference type="Proteomes" id="UP000054567"/>
    </source>
</evidence>
<evidence type="ECO:0000256" key="11">
    <source>
        <dbReference type="ARBA" id="ARBA00022946"/>
    </source>
</evidence>
<dbReference type="GO" id="GO:0009102">
    <property type="term" value="P:biotin biosynthetic process"/>
    <property type="evidence" value="ECO:0007669"/>
    <property type="project" value="UniProtKB-UniPathway"/>
</dbReference>
<reference evidence="19" key="2">
    <citation type="journal article" date="2009" name="Genome Res.">
        <title>Comparative genomic analyses of the human fungal pathogens Coccidioides and their relatives.</title>
        <authorList>
            <person name="Sharpton T.J."/>
            <person name="Stajich J.E."/>
            <person name="Rounsley S.D."/>
            <person name="Gardner M.J."/>
            <person name="Wortman J.R."/>
            <person name="Jordar V.S."/>
            <person name="Maiti R."/>
            <person name="Kodira C.D."/>
            <person name="Neafsey D.E."/>
            <person name="Zeng Q."/>
            <person name="Hung C.-Y."/>
            <person name="McMahan C."/>
            <person name="Muszewska A."/>
            <person name="Grynberg M."/>
            <person name="Mandel M.A."/>
            <person name="Kellner E.M."/>
            <person name="Barker B.M."/>
            <person name="Galgiani J.N."/>
            <person name="Orbach M.J."/>
            <person name="Kirkland T.N."/>
            <person name="Cole G.T."/>
            <person name="Henn M.R."/>
            <person name="Birren B.W."/>
            <person name="Taylor J.W."/>
        </authorList>
    </citation>
    <scope>NUCLEOTIDE SEQUENCE [LARGE SCALE GENOMIC DNA]</scope>
    <source>
        <strain evidence="19">RMSCC 3488</strain>
    </source>
</reference>
<keyword evidence="7" id="KW-0949">S-adenosyl-L-methionine</keyword>
<evidence type="ECO:0000256" key="2">
    <source>
        <dbReference type="ARBA" id="ARBA00004942"/>
    </source>
</evidence>
<dbReference type="SFLD" id="SFLDS00029">
    <property type="entry name" value="Radical_SAM"/>
    <property type="match status" value="1"/>
</dbReference>
<dbReference type="Pfam" id="PF04055">
    <property type="entry name" value="Radical_SAM"/>
    <property type="match status" value="1"/>
</dbReference>
<dbReference type="PANTHER" id="PTHR22976:SF2">
    <property type="entry name" value="BIOTIN SYNTHASE, MITOCHONDRIAL"/>
    <property type="match status" value="1"/>
</dbReference>
<dbReference type="GO" id="GO:0051539">
    <property type="term" value="F:4 iron, 4 sulfur cluster binding"/>
    <property type="evidence" value="ECO:0007669"/>
    <property type="project" value="UniProtKB-KW"/>
</dbReference>
<evidence type="ECO:0000256" key="8">
    <source>
        <dbReference type="ARBA" id="ARBA00022714"/>
    </source>
</evidence>
<dbReference type="SUPFAM" id="SSF102114">
    <property type="entry name" value="Radical SAM enzymes"/>
    <property type="match status" value="1"/>
</dbReference>
<dbReference type="FunFam" id="3.20.20.70:FF:000011">
    <property type="entry name" value="Biotin synthase"/>
    <property type="match status" value="1"/>
</dbReference>
<dbReference type="SFLD" id="SFLDG01060">
    <property type="entry name" value="BATS_domain_containing"/>
    <property type="match status" value="1"/>
</dbReference>
<dbReference type="InterPro" id="IPR013785">
    <property type="entry name" value="Aldolase_TIM"/>
</dbReference>
<comment type="pathway">
    <text evidence="2">Cofactor biosynthesis; biotin biosynthesis; biotin from 7,8-diaminononanoate: step 2/2.</text>
</comment>
<dbReference type="EC" id="2.8.1.6" evidence="4"/>
<dbReference type="NCBIfam" id="TIGR00433">
    <property type="entry name" value="bioB"/>
    <property type="match status" value="1"/>
</dbReference>
<proteinExistence type="inferred from homology"/>
<evidence type="ECO:0000313" key="18">
    <source>
        <dbReference type="EMBL" id="KMM65183.1"/>
    </source>
</evidence>
<dbReference type="SMART" id="SM00876">
    <property type="entry name" value="BATS"/>
    <property type="match status" value="1"/>
</dbReference>
<evidence type="ECO:0000256" key="1">
    <source>
        <dbReference type="ARBA" id="ARBA00001966"/>
    </source>
</evidence>
<dbReference type="InterPro" id="IPR002684">
    <property type="entry name" value="Biotin_synth/BioAB"/>
</dbReference>
<dbReference type="GO" id="GO:0051537">
    <property type="term" value="F:2 iron, 2 sulfur cluster binding"/>
    <property type="evidence" value="ECO:0007669"/>
    <property type="project" value="UniProtKB-KW"/>
</dbReference>
<keyword evidence="5" id="KW-0004">4Fe-4S</keyword>
<dbReference type="OrthoDB" id="2414104at2759"/>
<dbReference type="InterPro" id="IPR058240">
    <property type="entry name" value="rSAM_sf"/>
</dbReference>
<keyword evidence="11" id="KW-0809">Transit peptide</keyword>
<dbReference type="HAMAP" id="MF_01694">
    <property type="entry name" value="BioB"/>
    <property type="match status" value="1"/>
</dbReference>
<evidence type="ECO:0000259" key="17">
    <source>
        <dbReference type="PROSITE" id="PS51918"/>
    </source>
</evidence>
<evidence type="ECO:0000256" key="13">
    <source>
        <dbReference type="ARBA" id="ARBA00023014"/>
    </source>
</evidence>
<comment type="cofactor">
    <cofactor evidence="1">
        <name>[4Fe-4S] cluster</name>
        <dbReference type="ChEBI" id="CHEBI:49883"/>
    </cofactor>
</comment>
<dbReference type="GO" id="GO:0004076">
    <property type="term" value="F:biotin synthase activity"/>
    <property type="evidence" value="ECO:0007669"/>
    <property type="project" value="UniProtKB-EC"/>
</dbReference>
<feature type="compositionally biased region" description="Polar residues" evidence="16">
    <location>
        <begin position="393"/>
        <end position="403"/>
    </location>
</feature>
<keyword evidence="12" id="KW-0408">Iron</keyword>
<organism evidence="18 19">
    <name type="scientific">Coccidioides posadasii RMSCC 3488</name>
    <dbReference type="NCBI Taxonomy" id="454284"/>
    <lineage>
        <taxon>Eukaryota</taxon>
        <taxon>Fungi</taxon>
        <taxon>Dikarya</taxon>
        <taxon>Ascomycota</taxon>
        <taxon>Pezizomycotina</taxon>
        <taxon>Eurotiomycetes</taxon>
        <taxon>Eurotiomycetidae</taxon>
        <taxon>Onygenales</taxon>
        <taxon>Onygenaceae</taxon>
        <taxon>Coccidioides</taxon>
    </lineage>
</organism>
<dbReference type="Proteomes" id="UP000054567">
    <property type="component" value="Unassembled WGS sequence"/>
</dbReference>
<name>A0A0J6F4W8_COCPO</name>
<keyword evidence="8" id="KW-0001">2Fe-2S</keyword>
<reference evidence="19" key="3">
    <citation type="journal article" date="2010" name="Genome Res.">
        <title>Population genomic sequencing of Coccidioides fungi reveals recent hybridization and transposon control.</title>
        <authorList>
            <person name="Neafsey D.E."/>
            <person name="Barker B.M."/>
            <person name="Sharpton T.J."/>
            <person name="Stajich J.E."/>
            <person name="Park D.J."/>
            <person name="Whiston E."/>
            <person name="Hung C.-Y."/>
            <person name="McMahan C."/>
            <person name="White J."/>
            <person name="Sykes S."/>
            <person name="Heiman D."/>
            <person name="Young S."/>
            <person name="Zeng Q."/>
            <person name="Abouelleil A."/>
            <person name="Aftuck L."/>
            <person name="Bessette D."/>
            <person name="Brown A."/>
            <person name="FitzGerald M."/>
            <person name="Lui A."/>
            <person name="Macdonald J.P."/>
            <person name="Priest M."/>
            <person name="Orbach M.J."/>
            <person name="Galgiani J.N."/>
            <person name="Kirkland T.N."/>
            <person name="Cole G.T."/>
            <person name="Birren B.W."/>
            <person name="Henn M.R."/>
            <person name="Taylor J.W."/>
            <person name="Rounsley S.D."/>
        </authorList>
    </citation>
    <scope>NUCLEOTIDE SEQUENCE [LARGE SCALE GENOMIC DNA]</scope>
    <source>
        <strain evidence="19">RMSCC 3488</strain>
    </source>
</reference>
<evidence type="ECO:0000256" key="6">
    <source>
        <dbReference type="ARBA" id="ARBA00022679"/>
    </source>
</evidence>
<dbReference type="InterPro" id="IPR006638">
    <property type="entry name" value="Elp3/MiaA/NifB-like_rSAM"/>
</dbReference>
<evidence type="ECO:0000256" key="10">
    <source>
        <dbReference type="ARBA" id="ARBA00022756"/>
    </source>
</evidence>
<dbReference type="GO" id="GO:0005739">
    <property type="term" value="C:mitochondrion"/>
    <property type="evidence" value="ECO:0007669"/>
    <property type="project" value="TreeGrafter"/>
</dbReference>
<dbReference type="PANTHER" id="PTHR22976">
    <property type="entry name" value="BIOTIN SYNTHASE"/>
    <property type="match status" value="1"/>
</dbReference>
<comment type="similarity">
    <text evidence="3">Belongs to the radical SAM superfamily. Biotin synthase family.</text>
</comment>
<evidence type="ECO:0000256" key="7">
    <source>
        <dbReference type="ARBA" id="ARBA00022691"/>
    </source>
</evidence>
<dbReference type="SMART" id="SM00729">
    <property type="entry name" value="Elp3"/>
    <property type="match status" value="1"/>
</dbReference>
<dbReference type="InterPro" id="IPR024177">
    <property type="entry name" value="Biotin_synthase"/>
</dbReference>
<comment type="cofactor">
    <cofactor evidence="15">
        <name>[2Fe-2S] cluster</name>
        <dbReference type="ChEBI" id="CHEBI:190135"/>
    </cofactor>
</comment>
<dbReference type="InterPro" id="IPR007197">
    <property type="entry name" value="rSAM"/>
</dbReference>
<evidence type="ECO:0000256" key="12">
    <source>
        <dbReference type="ARBA" id="ARBA00023004"/>
    </source>
</evidence>
<dbReference type="VEuPathDB" id="FungiDB:CPAG_01535"/>
<keyword evidence="13" id="KW-0411">Iron-sulfur</keyword>
<dbReference type="EMBL" id="DS268109">
    <property type="protein sequence ID" value="KMM65183.1"/>
    <property type="molecule type" value="Genomic_DNA"/>
</dbReference>
<evidence type="ECO:0000256" key="16">
    <source>
        <dbReference type="SAM" id="MobiDB-lite"/>
    </source>
</evidence>
<evidence type="ECO:0000256" key="5">
    <source>
        <dbReference type="ARBA" id="ARBA00022485"/>
    </source>
</evidence>
<gene>
    <name evidence="18" type="ORF">CPAG_01535</name>
</gene>
<dbReference type="GO" id="GO:0046872">
    <property type="term" value="F:metal ion binding"/>
    <property type="evidence" value="ECO:0007669"/>
    <property type="project" value="UniProtKB-KW"/>
</dbReference>
<keyword evidence="14" id="KW-0496">Mitochondrion</keyword>
<evidence type="ECO:0000256" key="3">
    <source>
        <dbReference type="ARBA" id="ARBA00010765"/>
    </source>
</evidence>
<feature type="domain" description="Radical SAM core" evidence="17">
    <location>
        <begin position="89"/>
        <end position="318"/>
    </location>
</feature>
<dbReference type="SFLD" id="SFLDG01278">
    <property type="entry name" value="biotin_synthase_like"/>
    <property type="match status" value="1"/>
</dbReference>